<reference evidence="1" key="1">
    <citation type="submission" date="2022-01" db="EMBL/GenBank/DDBJ databases">
        <title>Genome Sequence Resource for Two Populations of Ditylenchus destructor, the Migratory Endoparasitic Phytonematode.</title>
        <authorList>
            <person name="Zhang H."/>
            <person name="Lin R."/>
            <person name="Xie B."/>
        </authorList>
    </citation>
    <scope>NUCLEOTIDE SEQUENCE</scope>
    <source>
        <strain evidence="1">BazhouSP</strain>
    </source>
</reference>
<dbReference type="EMBL" id="JAKKPZ010000078">
    <property type="protein sequence ID" value="KAI1703701.1"/>
    <property type="molecule type" value="Genomic_DNA"/>
</dbReference>
<proteinExistence type="predicted"/>
<gene>
    <name evidence="1" type="ORF">DdX_14754</name>
</gene>
<evidence type="ECO:0000313" key="1">
    <source>
        <dbReference type="EMBL" id="KAI1703701.1"/>
    </source>
</evidence>
<keyword evidence="2" id="KW-1185">Reference proteome</keyword>
<comment type="caution">
    <text evidence="1">The sequence shown here is derived from an EMBL/GenBank/DDBJ whole genome shotgun (WGS) entry which is preliminary data.</text>
</comment>
<dbReference type="Proteomes" id="UP001201812">
    <property type="component" value="Unassembled WGS sequence"/>
</dbReference>
<accession>A0AAD4R1M9</accession>
<organism evidence="1 2">
    <name type="scientific">Ditylenchus destructor</name>
    <dbReference type="NCBI Taxonomy" id="166010"/>
    <lineage>
        <taxon>Eukaryota</taxon>
        <taxon>Metazoa</taxon>
        <taxon>Ecdysozoa</taxon>
        <taxon>Nematoda</taxon>
        <taxon>Chromadorea</taxon>
        <taxon>Rhabditida</taxon>
        <taxon>Tylenchina</taxon>
        <taxon>Tylenchomorpha</taxon>
        <taxon>Sphaerularioidea</taxon>
        <taxon>Anguinidae</taxon>
        <taxon>Anguininae</taxon>
        <taxon>Ditylenchus</taxon>
    </lineage>
</organism>
<sequence length="84" mass="9740">MEPDSIIPKSLVFRMKNAAVEGQVQNCCENKNERCKEKAQFANRHDTTSDGLWSLIYEWKLKGNQKVGESFKYFESCRTMVGME</sequence>
<protein>
    <submittedName>
        <fullName evidence="1">Uncharacterized protein</fullName>
    </submittedName>
</protein>
<evidence type="ECO:0000313" key="2">
    <source>
        <dbReference type="Proteomes" id="UP001201812"/>
    </source>
</evidence>
<name>A0AAD4R1M9_9BILA</name>
<dbReference type="AlphaFoldDB" id="A0AAD4R1M9"/>